<gene>
    <name evidence="2" type="ORF">EPD83_020135</name>
</gene>
<accession>A0A8T6R9F5</accession>
<keyword evidence="3" id="KW-1185">Reference proteome</keyword>
<dbReference type="Proteomes" id="UP000287866">
    <property type="component" value="Unassembled WGS sequence"/>
</dbReference>
<protein>
    <recommendedName>
        <fullName evidence="4">Homeodomain-like domain-containing protein</fullName>
    </recommendedName>
</protein>
<feature type="compositionally biased region" description="Low complexity" evidence="1">
    <location>
        <begin position="148"/>
        <end position="157"/>
    </location>
</feature>
<feature type="region of interest" description="Disordered" evidence="1">
    <location>
        <begin position="127"/>
        <end position="174"/>
    </location>
</feature>
<organism evidence="2 3">
    <name type="scientific">Phycicoccus flavus</name>
    <dbReference type="NCBI Taxonomy" id="2502783"/>
    <lineage>
        <taxon>Bacteria</taxon>
        <taxon>Bacillati</taxon>
        <taxon>Actinomycetota</taxon>
        <taxon>Actinomycetes</taxon>
        <taxon>Micrococcales</taxon>
        <taxon>Intrasporangiaceae</taxon>
        <taxon>Phycicoccus</taxon>
    </lineage>
</organism>
<proteinExistence type="predicted"/>
<dbReference type="AlphaFoldDB" id="A0A8T6R9F5"/>
<evidence type="ECO:0008006" key="4">
    <source>
        <dbReference type="Google" id="ProtNLM"/>
    </source>
</evidence>
<comment type="caution">
    <text evidence="2">The sequence shown here is derived from an EMBL/GenBank/DDBJ whole genome shotgun (WGS) entry which is preliminary data.</text>
</comment>
<evidence type="ECO:0000313" key="3">
    <source>
        <dbReference type="Proteomes" id="UP000287866"/>
    </source>
</evidence>
<evidence type="ECO:0000256" key="1">
    <source>
        <dbReference type="SAM" id="MobiDB-lite"/>
    </source>
</evidence>
<dbReference type="EMBL" id="SAYU02000135">
    <property type="protein sequence ID" value="NHA70334.1"/>
    <property type="molecule type" value="Genomic_DNA"/>
</dbReference>
<sequence length="174" mass="18838">MTVQRWREVRDVYDRLSMTPGPSPETRGWAVKLGYAPPLAWDEDTIDDPTATPHVPGPAVDDRSADVVDLTAVHRVAHGGDPTPVRLTAIERVAVLRTMAATGASDSDIAERLGVASRTVLRLRQDQQIPSGQPRLRPAAGQDEWAEPRAATRPARAVTDRHGVSDAGSLARSR</sequence>
<reference evidence="2" key="1">
    <citation type="submission" date="2020-03" db="EMBL/GenBank/DDBJ databases">
        <title>Phycicoccus flavus sp. nov., a novel endophytic actinobacterium isolated from branch of Kandelia candel.</title>
        <authorList>
            <person name="Tuo L."/>
        </authorList>
    </citation>
    <scope>NUCLEOTIDE SEQUENCE</scope>
    <source>
        <strain evidence="2">CMS6Z-2</strain>
    </source>
</reference>
<evidence type="ECO:0000313" key="2">
    <source>
        <dbReference type="EMBL" id="NHA70334.1"/>
    </source>
</evidence>
<name>A0A8T6R9F5_9MICO</name>